<comment type="caution">
    <text evidence="3">The sequence shown here is derived from an EMBL/GenBank/DDBJ whole genome shotgun (WGS) entry which is preliminary data.</text>
</comment>
<reference evidence="3 4" key="1">
    <citation type="submission" date="2018-03" db="EMBL/GenBank/DDBJ databases">
        <title>Genomic Encyclopedia of Type Strains, Phase III (KMG-III): the genomes of soil and plant-associated and newly described type strains.</title>
        <authorList>
            <person name="Whitman W."/>
        </authorList>
    </citation>
    <scope>NUCLEOTIDE SEQUENCE [LARGE SCALE GENOMIC DNA]</scope>
    <source>
        <strain evidence="3 4">CGMCC 1.12259</strain>
    </source>
</reference>
<sequence length="149" mass="16314">MVNLTEKQLRFADEYVRTGNISESYRNAYPNVKKDAAARASGSRLLTNVNVKSYIQERMELLKKDSIAEQDEILQFLTSVVRGKASGTALVGLGMGEQSVDQVPPTIAERTKAAELLGKRYALFTDKQEIDVKGAVKFIDDIGGGENGS</sequence>
<keyword evidence="1" id="KW-1188">Viral release from host cell</keyword>
<dbReference type="InterPro" id="IPR005335">
    <property type="entry name" value="Terminase_ssu"/>
</dbReference>
<dbReference type="AlphaFoldDB" id="A0A2P8H7E0"/>
<organism evidence="3 4">
    <name type="scientific">Planomicrobium soli</name>
    <dbReference type="NCBI Taxonomy" id="1176648"/>
    <lineage>
        <taxon>Bacteria</taxon>
        <taxon>Bacillati</taxon>
        <taxon>Bacillota</taxon>
        <taxon>Bacilli</taxon>
        <taxon>Bacillales</taxon>
        <taxon>Caryophanaceae</taxon>
        <taxon>Planomicrobium</taxon>
    </lineage>
</organism>
<dbReference type="EMBL" id="PYAT01000001">
    <property type="protein sequence ID" value="PSL42138.1"/>
    <property type="molecule type" value="Genomic_DNA"/>
</dbReference>
<evidence type="ECO:0000313" key="4">
    <source>
        <dbReference type="Proteomes" id="UP000242682"/>
    </source>
</evidence>
<dbReference type="OrthoDB" id="7358785at2"/>
<dbReference type="Proteomes" id="UP000242682">
    <property type="component" value="Unassembled WGS sequence"/>
</dbReference>
<dbReference type="PANTHER" id="PTHR41328:SF2">
    <property type="entry name" value="TERMINASE SMALL SUBUNIT"/>
    <property type="match status" value="1"/>
</dbReference>
<name>A0A2P8H7E0_9BACL</name>
<evidence type="ECO:0000313" key="3">
    <source>
        <dbReference type="EMBL" id="PSL42138.1"/>
    </source>
</evidence>
<dbReference type="Pfam" id="PF03592">
    <property type="entry name" value="Terminase_2"/>
    <property type="match status" value="1"/>
</dbReference>
<dbReference type="PANTHER" id="PTHR41328">
    <property type="entry name" value="TERMINASE SMALL SUBUNIT-RELATED"/>
    <property type="match status" value="1"/>
</dbReference>
<dbReference type="RefSeq" id="WP_106531926.1">
    <property type="nucleotide sequence ID" value="NZ_PYAT01000001.1"/>
</dbReference>
<evidence type="ECO:0000256" key="1">
    <source>
        <dbReference type="ARBA" id="ARBA00022612"/>
    </source>
</evidence>
<dbReference type="InterPro" id="IPR052404">
    <property type="entry name" value="SPP1-like_terminase"/>
</dbReference>
<keyword evidence="2" id="KW-0231">Viral genome packaging</keyword>
<dbReference type="Gene3D" id="1.10.10.1400">
    <property type="entry name" value="Terminase, small subunit, N-terminal DNA-binding domain, HTH motif"/>
    <property type="match status" value="1"/>
</dbReference>
<protein>
    <submittedName>
        <fullName evidence="3">Phage terminase small subunit</fullName>
    </submittedName>
</protein>
<accession>A0A2P8H7E0</accession>
<dbReference type="InterPro" id="IPR038713">
    <property type="entry name" value="Terminase_Gp1_N_sf"/>
</dbReference>
<dbReference type="GO" id="GO:0051276">
    <property type="term" value="P:chromosome organization"/>
    <property type="evidence" value="ECO:0007669"/>
    <property type="project" value="InterPro"/>
</dbReference>
<proteinExistence type="predicted"/>
<dbReference type="Gene3D" id="6.10.140.2160">
    <property type="match status" value="1"/>
</dbReference>
<gene>
    <name evidence="3" type="ORF">B0H99_101386</name>
</gene>
<keyword evidence="4" id="KW-1185">Reference proteome</keyword>
<evidence type="ECO:0000256" key="2">
    <source>
        <dbReference type="ARBA" id="ARBA00023219"/>
    </source>
</evidence>